<comment type="subcellular location">
    <subcellularLocation>
        <location evidence="1">Cell inner membrane</location>
    </subcellularLocation>
</comment>
<evidence type="ECO:0000256" key="4">
    <source>
        <dbReference type="ARBA" id="ARBA00022448"/>
    </source>
</evidence>
<reference evidence="11" key="2">
    <citation type="submission" date="2022-01" db="EMBL/GenBank/DDBJ databases">
        <authorList>
            <person name="Zhou L.Y."/>
        </authorList>
    </citation>
    <scope>NUCLEOTIDE SEQUENCE</scope>
    <source>
        <strain evidence="11">TLK-CK17</strain>
    </source>
</reference>
<comment type="similarity">
    <text evidence="2">Belongs to the GSP N family.</text>
</comment>
<evidence type="ECO:0000256" key="9">
    <source>
        <dbReference type="ARBA" id="ARBA00023136"/>
    </source>
</evidence>
<keyword evidence="7" id="KW-0812">Transmembrane</keyword>
<proteinExistence type="inferred from homology"/>
<keyword evidence="6" id="KW-0997">Cell inner membrane</keyword>
<accession>A0ABS9HUS9</accession>
<dbReference type="Pfam" id="PF01203">
    <property type="entry name" value="T2SSN"/>
    <property type="match status" value="1"/>
</dbReference>
<dbReference type="RefSeq" id="WP_237055430.1">
    <property type="nucleotide sequence ID" value="NZ_JAKJPO010000008.1"/>
</dbReference>
<sequence length="244" mass="25761">MIRRVRLWGAFAVGCMLALALLVPLRLALGAFAADLPIAARDVSGSLWAGRLHGARWGAMPLDTLGLRLRLLPLLYGQQQWVLAGDRIATVLVRGRTSGMRDASGELDLALPASPDARVRLGLDRATVLFREGRCETAEGRVSLDLQLPVTAAGDDTAWPSSVQLDGRPTCSGSDARVEFAPAGSLPTGIDTIAVTLDIAPAGSYRALTTVRTGAPGLRLALQAHGFDGDATAMVRSDRGHLLH</sequence>
<comment type="caution">
    <text evidence="11">The sequence shown here is derived from an EMBL/GenBank/DDBJ whole genome shotgun (WGS) entry which is preliminary data.</text>
</comment>
<evidence type="ECO:0000313" key="12">
    <source>
        <dbReference type="Proteomes" id="UP001430796"/>
    </source>
</evidence>
<evidence type="ECO:0000256" key="6">
    <source>
        <dbReference type="ARBA" id="ARBA00022519"/>
    </source>
</evidence>
<name>A0ABS9HUS9_9GAMM</name>
<evidence type="ECO:0000256" key="3">
    <source>
        <dbReference type="ARBA" id="ARBA00021563"/>
    </source>
</evidence>
<keyword evidence="4" id="KW-0813">Transport</keyword>
<evidence type="ECO:0000256" key="10">
    <source>
        <dbReference type="ARBA" id="ARBA00030772"/>
    </source>
</evidence>
<dbReference type="Proteomes" id="UP001430796">
    <property type="component" value="Unassembled WGS sequence"/>
</dbReference>
<evidence type="ECO:0000256" key="5">
    <source>
        <dbReference type="ARBA" id="ARBA00022475"/>
    </source>
</evidence>
<protein>
    <recommendedName>
        <fullName evidence="3">Type II secretion system protein N</fullName>
    </recommendedName>
    <alternativeName>
        <fullName evidence="10">General secretion pathway protein N</fullName>
    </alternativeName>
</protein>
<evidence type="ECO:0000256" key="8">
    <source>
        <dbReference type="ARBA" id="ARBA00022927"/>
    </source>
</evidence>
<evidence type="ECO:0000256" key="2">
    <source>
        <dbReference type="ARBA" id="ARBA00007208"/>
    </source>
</evidence>
<reference evidence="11" key="1">
    <citation type="submission" date="2022-01" db="EMBL/GenBank/DDBJ databases">
        <title>Lysobacter chinensis sp. nov., a bacterium isolated from cow dung compost.</title>
        <authorList>
            <person name="Liu Y."/>
        </authorList>
    </citation>
    <scope>NUCLEOTIDE SEQUENCE</scope>
    <source>
        <strain evidence="11">TLK-CK17</strain>
    </source>
</reference>
<organism evidence="11 12">
    <name type="scientific">Marilutibacter chinensis</name>
    <dbReference type="NCBI Taxonomy" id="2912247"/>
    <lineage>
        <taxon>Bacteria</taxon>
        <taxon>Pseudomonadati</taxon>
        <taxon>Pseudomonadota</taxon>
        <taxon>Gammaproteobacteria</taxon>
        <taxon>Lysobacterales</taxon>
        <taxon>Lysobacteraceae</taxon>
        <taxon>Marilutibacter</taxon>
    </lineage>
</organism>
<gene>
    <name evidence="11" type="primary">gspN</name>
    <name evidence="11" type="ORF">L3V18_12655</name>
</gene>
<evidence type="ECO:0000313" key="11">
    <source>
        <dbReference type="EMBL" id="MCF7222625.1"/>
    </source>
</evidence>
<keyword evidence="5" id="KW-1003">Cell membrane</keyword>
<dbReference type="EMBL" id="JAKJPO010000008">
    <property type="protein sequence ID" value="MCF7222625.1"/>
    <property type="molecule type" value="Genomic_DNA"/>
</dbReference>
<keyword evidence="12" id="KW-1185">Reference proteome</keyword>
<dbReference type="InterPro" id="IPR022792">
    <property type="entry name" value="T2SS_protein-GspN"/>
</dbReference>
<evidence type="ECO:0000256" key="7">
    <source>
        <dbReference type="ARBA" id="ARBA00022692"/>
    </source>
</evidence>
<keyword evidence="8" id="KW-0653">Protein transport</keyword>
<evidence type="ECO:0000256" key="1">
    <source>
        <dbReference type="ARBA" id="ARBA00004533"/>
    </source>
</evidence>
<keyword evidence="9" id="KW-0472">Membrane</keyword>